<feature type="region of interest" description="Disordered" evidence="1">
    <location>
        <begin position="1162"/>
        <end position="1193"/>
    </location>
</feature>
<feature type="compositionally biased region" description="Basic and acidic residues" evidence="1">
    <location>
        <begin position="1162"/>
        <end position="1175"/>
    </location>
</feature>
<feature type="compositionally biased region" description="Basic residues" evidence="1">
    <location>
        <begin position="116"/>
        <end position="126"/>
    </location>
</feature>
<organism evidence="2 3">
    <name type="scientific">Symbiodinium microadriaticum</name>
    <name type="common">Dinoflagellate</name>
    <name type="synonym">Zooxanthella microadriatica</name>
    <dbReference type="NCBI Taxonomy" id="2951"/>
    <lineage>
        <taxon>Eukaryota</taxon>
        <taxon>Sar</taxon>
        <taxon>Alveolata</taxon>
        <taxon>Dinophyceae</taxon>
        <taxon>Suessiales</taxon>
        <taxon>Symbiodiniaceae</taxon>
        <taxon>Symbiodinium</taxon>
    </lineage>
</organism>
<accession>A0A1Q9DWU6</accession>
<sequence>MVAETKLMRLMILVTMTAAKRRGRVQMKQIDAVFGEAGELPELPAANSAREPQPYTSARTGEDDEFGYDPFADPLSFENVFGADNTDPGPTVEAGGTAPEPTAEADPEPVSEKPNAKRRGDRKARTRNIGPTGASTSTSSGAVPKVEAATPKMEPHRGREALLDDVPLQVKRYRLTVEDRLAAWCMVHIEVDKKDVKLYATCTMKACFMLTDSSSLQTYAKRFAIAESLTVLRRRVGVKQSGAVHVVVVCGVVIRRDSVLLQNCKLRLGWGAARLPSNYQAIDKFIVKRKFGDVTQNPDAAPSRSSPGSGDVDASQTQIETTANNSDEHQEPSNATSSGSACVQTIAESLDEPVAKRLCSESTPDTYLEDVVIPGQGNHIDVHVPDEEPVAQDMASTETAPAETTCETIAVDDSIDAPGVSVLNLLSYAQEELAMTEPVVVQENVTNFPRDTLQRDRQWCVHGAKSFNIPLTDANALQQELDWAANRPSSLIKSQNSGTTATSVEPSVTEDDAYESCLTASELKFLKGYESSVPGGICSLNQNPEVTCVGVSANAQVMPTLIASASLWYSQRRRFVVWKVMLLLCSERQGTKRLASKRSEAFYEAWSRSDRDNFPNLALTAKVEKAFAAYKLANGITTRRTDYESRYRDFIEKQWPEVWSSYRQFENTRVVYNHLTRYNALETIKDVSQKFCDFLHPELSHEGVIATIKELLSGCGSFFSAMTEQEQTAIVLETVFAAALQLTFIPLNGEGTRWLFRKPQTAAADVGLLMTPVSGRVFMIQDKLKQQKQAASKKPNATKLLSNTEPKRAAKATAKSKAKAKAKAKAGASSTPAIDIADDAGRMESEVAVHGVGGTAFTRDKYFIDCLVMCVRGAVRAARKTFGVPDQPGNLDDAETGHLIYTAMEMKLLRGSIKSALAFVMDGEIKLHNKVYKKWSALRPVLQSWVLKCYACKSKALDALIPDLFRWLEAERVATKQINPLEAKPSSHMTMAKILEQWEDLCSCGEKRTNVETCPVHQHAADVMDVTFHIVQVTCTIMPPAVVAAGKIITSLVANTWGGELPAALLDHPDQDFVRAIFTTKGISALAELRKDYIVAACVHALGDRVKCRPEQLQEWVKSHNAVLLELDNMCEVGDLEALSSGYGTAFVELLKKGKVTIAELSEDKDSTSEKEKESVAAAGSNQQSSDSSGAVNGPDGRLCSLLELSKLCQNDQLNAFGLSTTDALHELRLLLAADMMTKSRAYEHEHGCNSSIFLHTTTSEKGEKSVSNTEVLLLLDDCDKVSHIIKSAAAEPVRVTLDEVTTSTFRSKFRCYLWGDVSNDVPMMQKMPKVMQVTLFQVKDASTDVGPLQLHFGNSDVAMDVDFFVHGANNSKIDASVVCAGWMVPPTDIATPILTVHEAKHTMAFKDGNVEYTVPYLAMPSSDADASSTPVLVKVVNGKAFAVLMRSHLSSTQHVLGLEKNGSQRKE</sequence>
<feature type="region of interest" description="Disordered" evidence="1">
    <location>
        <begin position="296"/>
        <end position="315"/>
    </location>
</feature>
<gene>
    <name evidence="2" type="ORF">AK812_SmicGene17811</name>
</gene>
<reference evidence="2 3" key="1">
    <citation type="submission" date="2016-02" db="EMBL/GenBank/DDBJ databases">
        <title>Genome analysis of coral dinoflagellate symbionts highlights evolutionary adaptations to a symbiotic lifestyle.</title>
        <authorList>
            <person name="Aranda M."/>
            <person name="Li Y."/>
            <person name="Liew Y.J."/>
            <person name="Baumgarten S."/>
            <person name="Simakov O."/>
            <person name="Wilson M."/>
            <person name="Piel J."/>
            <person name="Ashoor H."/>
            <person name="Bougouffa S."/>
            <person name="Bajic V.B."/>
            <person name="Ryu T."/>
            <person name="Ravasi T."/>
            <person name="Bayer T."/>
            <person name="Micklem G."/>
            <person name="Kim H."/>
            <person name="Bhak J."/>
            <person name="Lajeunesse T.C."/>
            <person name="Voolstra C.R."/>
        </authorList>
    </citation>
    <scope>NUCLEOTIDE SEQUENCE [LARGE SCALE GENOMIC DNA]</scope>
    <source>
        <strain evidence="2 3">CCMP2467</strain>
    </source>
</reference>
<name>A0A1Q9DWU6_SYMMI</name>
<evidence type="ECO:0000313" key="2">
    <source>
        <dbReference type="EMBL" id="OLP99631.1"/>
    </source>
</evidence>
<proteinExistence type="predicted"/>
<comment type="caution">
    <text evidence="2">The sequence shown here is derived from an EMBL/GenBank/DDBJ whole genome shotgun (WGS) entry which is preliminary data.</text>
</comment>
<feature type="compositionally biased region" description="Polar residues" evidence="1">
    <location>
        <begin position="332"/>
        <end position="342"/>
    </location>
</feature>
<feature type="region of interest" description="Disordered" evidence="1">
    <location>
        <begin position="323"/>
        <end position="342"/>
    </location>
</feature>
<dbReference type="EMBL" id="LSRX01000355">
    <property type="protein sequence ID" value="OLP99631.1"/>
    <property type="molecule type" value="Genomic_DNA"/>
</dbReference>
<evidence type="ECO:0000313" key="3">
    <source>
        <dbReference type="Proteomes" id="UP000186817"/>
    </source>
</evidence>
<dbReference type="OrthoDB" id="434320at2759"/>
<keyword evidence="3" id="KW-1185">Reference proteome</keyword>
<feature type="region of interest" description="Disordered" evidence="1">
    <location>
        <begin position="788"/>
        <end position="816"/>
    </location>
</feature>
<protein>
    <submittedName>
        <fullName evidence="2">Uncharacterized protein</fullName>
    </submittedName>
</protein>
<feature type="compositionally biased region" description="Low complexity" evidence="1">
    <location>
        <begin position="132"/>
        <end position="142"/>
    </location>
</feature>
<feature type="region of interest" description="Disordered" evidence="1">
    <location>
        <begin position="43"/>
        <end position="155"/>
    </location>
</feature>
<feature type="compositionally biased region" description="Polar residues" evidence="1">
    <location>
        <begin position="1180"/>
        <end position="1191"/>
    </location>
</feature>
<evidence type="ECO:0000256" key="1">
    <source>
        <dbReference type="SAM" id="MobiDB-lite"/>
    </source>
</evidence>
<dbReference type="Proteomes" id="UP000186817">
    <property type="component" value="Unassembled WGS sequence"/>
</dbReference>